<evidence type="ECO:0000256" key="1">
    <source>
        <dbReference type="SAM" id="SignalP"/>
    </source>
</evidence>
<protein>
    <submittedName>
        <fullName evidence="2">Uncharacterized protein</fullName>
    </submittedName>
</protein>
<evidence type="ECO:0000313" key="3">
    <source>
        <dbReference type="Proteomes" id="UP000410492"/>
    </source>
</evidence>
<keyword evidence="1" id="KW-0732">Signal</keyword>
<proteinExistence type="predicted"/>
<evidence type="ECO:0000313" key="2">
    <source>
        <dbReference type="EMBL" id="VEN55185.1"/>
    </source>
</evidence>
<feature type="signal peptide" evidence="1">
    <location>
        <begin position="1"/>
        <end position="19"/>
    </location>
</feature>
<sequence length="248" mass="28314">MKRCVFLVSVATCVVLVRSQNPCNQTINPVQKCPMPASFFESWKSILADRLTSIYNTYHGPAVSVARNFLRTVPTLIITQAMKNNAATTYVGMDVENANDWDIVRNTIEQRSENLFEKNSAPFTVLFNPFILNSKKIRRKCRKDLLCRMGLIVEDNRDAAVKMINDLTPELVKEFKLLLDDLDILRENVCEVGQCQIIEKVLSKRDDIAQILDNENNINIAQRCAIELIVPSYVEYVYENCDTEPTSK</sequence>
<dbReference type="Proteomes" id="UP000410492">
    <property type="component" value="Unassembled WGS sequence"/>
</dbReference>
<dbReference type="EMBL" id="CAACVG010010178">
    <property type="protein sequence ID" value="VEN55185.1"/>
    <property type="molecule type" value="Genomic_DNA"/>
</dbReference>
<organism evidence="2 3">
    <name type="scientific">Callosobruchus maculatus</name>
    <name type="common">Southern cowpea weevil</name>
    <name type="synonym">Pulse bruchid</name>
    <dbReference type="NCBI Taxonomy" id="64391"/>
    <lineage>
        <taxon>Eukaryota</taxon>
        <taxon>Metazoa</taxon>
        <taxon>Ecdysozoa</taxon>
        <taxon>Arthropoda</taxon>
        <taxon>Hexapoda</taxon>
        <taxon>Insecta</taxon>
        <taxon>Pterygota</taxon>
        <taxon>Neoptera</taxon>
        <taxon>Endopterygota</taxon>
        <taxon>Coleoptera</taxon>
        <taxon>Polyphaga</taxon>
        <taxon>Cucujiformia</taxon>
        <taxon>Chrysomeloidea</taxon>
        <taxon>Chrysomelidae</taxon>
        <taxon>Bruchinae</taxon>
        <taxon>Bruchini</taxon>
        <taxon>Callosobruchus</taxon>
    </lineage>
</organism>
<keyword evidence="3" id="KW-1185">Reference proteome</keyword>
<accession>A0A653D509</accession>
<dbReference type="OrthoDB" id="6680924at2759"/>
<dbReference type="AlphaFoldDB" id="A0A653D509"/>
<name>A0A653D509_CALMS</name>
<feature type="chain" id="PRO_5024956921" evidence="1">
    <location>
        <begin position="20"/>
        <end position="248"/>
    </location>
</feature>
<gene>
    <name evidence="2" type="ORF">CALMAC_LOCUS14438</name>
</gene>
<reference evidence="2 3" key="1">
    <citation type="submission" date="2019-01" db="EMBL/GenBank/DDBJ databases">
        <authorList>
            <person name="Sayadi A."/>
        </authorList>
    </citation>
    <scope>NUCLEOTIDE SEQUENCE [LARGE SCALE GENOMIC DNA]</scope>
</reference>